<keyword evidence="1" id="KW-0472">Membrane</keyword>
<evidence type="ECO:0000256" key="1">
    <source>
        <dbReference type="SAM" id="Phobius"/>
    </source>
</evidence>
<accession>A0A1Q6A5H0</accession>
<reference evidence="2 3" key="1">
    <citation type="submission" date="2016-11" db="EMBL/GenBank/DDBJ databases">
        <title>Whole Genome Sequencing of Mucilaginibacter polytrichastri RG4-7(T) isolated from the moss sample.</title>
        <authorList>
            <person name="Li Y."/>
        </authorList>
    </citation>
    <scope>NUCLEOTIDE SEQUENCE [LARGE SCALE GENOMIC DNA]</scope>
    <source>
        <strain evidence="2 3">RG4-7</strain>
    </source>
</reference>
<sequence length="58" mass="6757">MVDCFIIFQKAYPNNLSRLFFKMAWWLLMGVAMYLQFPYLFTIAAGQYGICYNSVSGL</sequence>
<keyword evidence="1" id="KW-1133">Transmembrane helix</keyword>
<comment type="caution">
    <text evidence="2">The sequence shown here is derived from an EMBL/GenBank/DDBJ whole genome shotgun (WGS) entry which is preliminary data.</text>
</comment>
<proteinExistence type="predicted"/>
<organism evidence="2 3">
    <name type="scientific">Mucilaginibacter polytrichastri</name>
    <dbReference type="NCBI Taxonomy" id="1302689"/>
    <lineage>
        <taxon>Bacteria</taxon>
        <taxon>Pseudomonadati</taxon>
        <taxon>Bacteroidota</taxon>
        <taxon>Sphingobacteriia</taxon>
        <taxon>Sphingobacteriales</taxon>
        <taxon>Sphingobacteriaceae</taxon>
        <taxon>Mucilaginibacter</taxon>
    </lineage>
</organism>
<dbReference type="Proteomes" id="UP000186720">
    <property type="component" value="Unassembled WGS sequence"/>
</dbReference>
<name>A0A1Q6A5H0_9SPHI</name>
<protein>
    <submittedName>
        <fullName evidence="2">Uncharacterized protein</fullName>
    </submittedName>
</protein>
<dbReference type="EMBL" id="MPPL01000001">
    <property type="protein sequence ID" value="OKS89261.1"/>
    <property type="molecule type" value="Genomic_DNA"/>
</dbReference>
<dbReference type="AlphaFoldDB" id="A0A1Q6A5H0"/>
<evidence type="ECO:0000313" key="2">
    <source>
        <dbReference type="EMBL" id="OKS89261.1"/>
    </source>
</evidence>
<keyword evidence="3" id="KW-1185">Reference proteome</keyword>
<feature type="transmembrane region" description="Helical" evidence="1">
    <location>
        <begin position="23"/>
        <end position="41"/>
    </location>
</feature>
<evidence type="ECO:0000313" key="3">
    <source>
        <dbReference type="Proteomes" id="UP000186720"/>
    </source>
</evidence>
<dbReference type="STRING" id="1302689.RG47T_4745"/>
<keyword evidence="1" id="KW-0812">Transmembrane</keyword>
<gene>
    <name evidence="2" type="ORF">RG47T_4745</name>
</gene>